<name>M6VLF3_9LEPT</name>
<evidence type="ECO:0000313" key="2">
    <source>
        <dbReference type="Proteomes" id="UP000012149"/>
    </source>
</evidence>
<gene>
    <name evidence="1" type="ORF">LEP1GSC161_1671</name>
</gene>
<accession>M6VLF3</accession>
<dbReference type="AlphaFoldDB" id="M6VLF3"/>
<sequence length="57" mass="6400">MLCKEPTLPLRGFWLSHSLSADPREAFAEFGRSSLLCKEPTLPLRGFWLSHSLSADP</sequence>
<reference evidence="1 2" key="1">
    <citation type="submission" date="2013-01" db="EMBL/GenBank/DDBJ databases">
        <authorList>
            <person name="Harkins D.M."/>
            <person name="Durkin A.S."/>
            <person name="Brinkac L.M."/>
            <person name="Haft D.H."/>
            <person name="Selengut J.D."/>
            <person name="Sanka R."/>
            <person name="DePew J."/>
            <person name="Purushe J."/>
            <person name="Matthias M.A."/>
            <person name="Vinetz J.M."/>
            <person name="Sutton G.G."/>
            <person name="Nierman W.C."/>
            <person name="Fouts D.E."/>
        </authorList>
    </citation>
    <scope>NUCLEOTIDE SEQUENCE [LARGE SCALE GENOMIC DNA]</scope>
    <source>
        <strain evidence="1 2">CBC1416</strain>
    </source>
</reference>
<proteinExistence type="predicted"/>
<comment type="caution">
    <text evidence="1">The sequence shown here is derived from an EMBL/GenBank/DDBJ whole genome shotgun (WGS) entry which is preliminary data.</text>
</comment>
<dbReference type="EMBL" id="AKWE02000110">
    <property type="protein sequence ID" value="EMO57635.1"/>
    <property type="molecule type" value="Genomic_DNA"/>
</dbReference>
<protein>
    <submittedName>
        <fullName evidence="1">Uncharacterized protein</fullName>
    </submittedName>
</protein>
<organism evidence="1 2">
    <name type="scientific">Leptospira santarosai str. CBC1416</name>
    <dbReference type="NCBI Taxonomy" id="1193059"/>
    <lineage>
        <taxon>Bacteria</taxon>
        <taxon>Pseudomonadati</taxon>
        <taxon>Spirochaetota</taxon>
        <taxon>Spirochaetia</taxon>
        <taxon>Leptospirales</taxon>
        <taxon>Leptospiraceae</taxon>
        <taxon>Leptospira</taxon>
    </lineage>
</organism>
<dbReference type="Proteomes" id="UP000012149">
    <property type="component" value="Unassembled WGS sequence"/>
</dbReference>
<evidence type="ECO:0000313" key="1">
    <source>
        <dbReference type="EMBL" id="EMO57635.1"/>
    </source>
</evidence>